<gene>
    <name evidence="3" type="ORF">GJU41_12090</name>
</gene>
<feature type="chain" id="PRO_5026004646" evidence="2">
    <location>
        <begin position="24"/>
        <end position="162"/>
    </location>
</feature>
<proteinExistence type="predicted"/>
<sequence length="162" mass="17654">MKKLRWLLLAASLCVLGACSNEAGSESPAKPKPVAEEKKEPAKEAKTEPKSDKIEISQFAIDMADETVKNNNPFVEEIALKQKDDTISMAVVIGNAATKESAKQSLEDFVRSLTIGLDGKGPTKDYYGEVYDQYHVLLTAVDPQGNEIITGAMAKGTHRISW</sequence>
<evidence type="ECO:0000256" key="2">
    <source>
        <dbReference type="SAM" id="SignalP"/>
    </source>
</evidence>
<evidence type="ECO:0000256" key="1">
    <source>
        <dbReference type="SAM" id="MobiDB-lite"/>
    </source>
</evidence>
<reference evidence="3 4" key="1">
    <citation type="submission" date="2019-11" db="EMBL/GenBank/DDBJ databases">
        <title>Bacillus idriensis genome.</title>
        <authorList>
            <person name="Konopka E.N."/>
            <person name="Newman J.D."/>
        </authorList>
    </citation>
    <scope>NUCLEOTIDE SEQUENCE [LARGE SCALE GENOMIC DNA]</scope>
    <source>
        <strain evidence="3 4">DSM 19097</strain>
    </source>
</reference>
<keyword evidence="2" id="KW-0732">Signal</keyword>
<dbReference type="PROSITE" id="PS51257">
    <property type="entry name" value="PROKAR_LIPOPROTEIN"/>
    <property type="match status" value="1"/>
</dbReference>
<evidence type="ECO:0000313" key="4">
    <source>
        <dbReference type="Proteomes" id="UP000441585"/>
    </source>
</evidence>
<protein>
    <submittedName>
        <fullName evidence="3">Uncharacterized protein</fullName>
    </submittedName>
</protein>
<dbReference type="RefSeq" id="WP_154318727.1">
    <property type="nucleotide sequence ID" value="NZ_CAJGAA010000002.1"/>
</dbReference>
<accession>A0A6I2MBI2</accession>
<feature type="region of interest" description="Disordered" evidence="1">
    <location>
        <begin position="21"/>
        <end position="53"/>
    </location>
</feature>
<dbReference type="AlphaFoldDB" id="A0A6I2MBI2"/>
<dbReference type="EMBL" id="WKKF01000002">
    <property type="protein sequence ID" value="MRX54714.1"/>
    <property type="molecule type" value="Genomic_DNA"/>
</dbReference>
<name>A0A6I2MBI2_9BACI</name>
<evidence type="ECO:0000313" key="3">
    <source>
        <dbReference type="EMBL" id="MRX54714.1"/>
    </source>
</evidence>
<organism evidence="3 4">
    <name type="scientific">Metabacillus idriensis</name>
    <dbReference type="NCBI Taxonomy" id="324768"/>
    <lineage>
        <taxon>Bacteria</taxon>
        <taxon>Bacillati</taxon>
        <taxon>Bacillota</taxon>
        <taxon>Bacilli</taxon>
        <taxon>Bacillales</taxon>
        <taxon>Bacillaceae</taxon>
        <taxon>Metabacillus</taxon>
    </lineage>
</organism>
<feature type="signal peptide" evidence="2">
    <location>
        <begin position="1"/>
        <end position="23"/>
    </location>
</feature>
<comment type="caution">
    <text evidence="3">The sequence shown here is derived from an EMBL/GenBank/DDBJ whole genome shotgun (WGS) entry which is preliminary data.</text>
</comment>
<dbReference type="Proteomes" id="UP000441585">
    <property type="component" value="Unassembled WGS sequence"/>
</dbReference>
<feature type="compositionally biased region" description="Basic and acidic residues" evidence="1">
    <location>
        <begin position="33"/>
        <end position="53"/>
    </location>
</feature>
<keyword evidence="4" id="KW-1185">Reference proteome</keyword>